<keyword evidence="2" id="KW-0812">Transmembrane</keyword>
<feature type="region of interest" description="Disordered" evidence="1">
    <location>
        <begin position="1"/>
        <end position="32"/>
    </location>
</feature>
<organism evidence="3 4">
    <name type="scientific">Circinella minor</name>
    <dbReference type="NCBI Taxonomy" id="1195481"/>
    <lineage>
        <taxon>Eukaryota</taxon>
        <taxon>Fungi</taxon>
        <taxon>Fungi incertae sedis</taxon>
        <taxon>Mucoromycota</taxon>
        <taxon>Mucoromycotina</taxon>
        <taxon>Mucoromycetes</taxon>
        <taxon>Mucorales</taxon>
        <taxon>Lichtheimiaceae</taxon>
        <taxon>Circinella</taxon>
    </lineage>
</organism>
<reference evidence="3 4" key="1">
    <citation type="submission" date="2020-12" db="EMBL/GenBank/DDBJ databases">
        <title>Metabolic potential, ecology and presence of endohyphal bacteria is reflected in genomic diversity of Mucoromycotina.</title>
        <authorList>
            <person name="Muszewska A."/>
            <person name="Okrasinska A."/>
            <person name="Steczkiewicz K."/>
            <person name="Drgas O."/>
            <person name="Orlowska M."/>
            <person name="Perlinska-Lenart U."/>
            <person name="Aleksandrzak-Piekarczyk T."/>
            <person name="Szatraj K."/>
            <person name="Zielenkiewicz U."/>
            <person name="Pilsyk S."/>
            <person name="Malc E."/>
            <person name="Mieczkowski P."/>
            <person name="Kruszewska J.S."/>
            <person name="Biernat P."/>
            <person name="Pawlowska J."/>
        </authorList>
    </citation>
    <scope>NUCLEOTIDE SEQUENCE [LARGE SCALE GENOMIC DNA]</scope>
    <source>
        <strain evidence="3 4">CBS 142.35</strain>
    </source>
</reference>
<dbReference type="EMBL" id="JAEPRB010000288">
    <property type="protein sequence ID" value="KAG2217571.1"/>
    <property type="molecule type" value="Genomic_DNA"/>
</dbReference>
<evidence type="ECO:0000313" key="4">
    <source>
        <dbReference type="Proteomes" id="UP000646827"/>
    </source>
</evidence>
<proteinExistence type="predicted"/>
<evidence type="ECO:0000256" key="1">
    <source>
        <dbReference type="SAM" id="MobiDB-lite"/>
    </source>
</evidence>
<gene>
    <name evidence="3" type="ORF">INT45_004924</name>
</gene>
<protein>
    <submittedName>
        <fullName evidence="3">Uncharacterized protein</fullName>
    </submittedName>
</protein>
<accession>A0A8H7RUS6</accession>
<feature type="region of interest" description="Disordered" evidence="1">
    <location>
        <begin position="419"/>
        <end position="440"/>
    </location>
</feature>
<dbReference type="Proteomes" id="UP000646827">
    <property type="component" value="Unassembled WGS sequence"/>
</dbReference>
<name>A0A8H7RUS6_9FUNG</name>
<feature type="transmembrane region" description="Helical" evidence="2">
    <location>
        <begin position="505"/>
        <end position="525"/>
    </location>
</feature>
<comment type="caution">
    <text evidence="3">The sequence shown here is derived from an EMBL/GenBank/DDBJ whole genome shotgun (WGS) entry which is preliminary data.</text>
</comment>
<feature type="compositionally biased region" description="Low complexity" evidence="1">
    <location>
        <begin position="423"/>
        <end position="440"/>
    </location>
</feature>
<keyword evidence="2" id="KW-0472">Membrane</keyword>
<evidence type="ECO:0000256" key="2">
    <source>
        <dbReference type="SAM" id="Phobius"/>
    </source>
</evidence>
<dbReference type="OrthoDB" id="2504162at2759"/>
<keyword evidence="4" id="KW-1185">Reference proteome</keyword>
<keyword evidence="2" id="KW-1133">Transmembrane helix</keyword>
<dbReference type="AlphaFoldDB" id="A0A8H7RUS6"/>
<sequence length="526" mass="60917">MNHYKNEELDNNNNDTNEEEDNPISPSSSSLPPPLPIQFQLLYNWEASADHDALFIKNKNRMFPTFQCEWHGTPIYRLIDYDLDHHVISAGQLWKACGLTLTEGLFLFKLNNNNNNNTIYSQDHHYQIDFLLPQFPFCDVWVSLPKARHMASVLGVEHELHYLLTSQLDDCFSSDNLVRNELVHNWKIESIPNIMYSTSALLETYTIPGNGLEVLSGSRKIRTQISRIQRQPGMICKDRMENGLVRWAIHAYETFQQQHKLDQQQQDDFLLDHEEDGHEMMEGDNKKPVSNAIWDVMQGLLYDLQTLSLGGTMKKHPSRVISDSMVVGNMPLKREYLSQGILIQNVYMASMVEKLHYEIQALGLLSTSLRQQQKKEKKIQGQQQRTSKIIHTAVTTNNNNDNTISTNTSDYHNNSPIPPPPTTTTTTTAITQQAPTTTGTTTIVDPQMMLHDRMDSLEQEIYRMKRKYKRRTDDMQTEFQELQQQILALEAWKIRNERSRKSERIWILMISFTLFIGIWGVGLSFR</sequence>
<evidence type="ECO:0000313" key="3">
    <source>
        <dbReference type="EMBL" id="KAG2217571.1"/>
    </source>
</evidence>